<comment type="caution">
    <text evidence="4">The sequence shown here is derived from an EMBL/GenBank/DDBJ whole genome shotgun (WGS) entry which is preliminary data.</text>
</comment>
<dbReference type="Gene3D" id="3.40.109.10">
    <property type="entry name" value="NADH Oxidase"/>
    <property type="match status" value="1"/>
</dbReference>
<dbReference type="PANTHER" id="PTHR43673">
    <property type="entry name" value="NAD(P)H NITROREDUCTASE YDGI-RELATED"/>
    <property type="match status" value="1"/>
</dbReference>
<dbReference type="Proteomes" id="UP000602284">
    <property type="component" value="Unassembled WGS sequence"/>
</dbReference>
<evidence type="ECO:0000256" key="2">
    <source>
        <dbReference type="ARBA" id="ARBA00023002"/>
    </source>
</evidence>
<protein>
    <submittedName>
        <fullName evidence="4">Nitroreductase family protein</fullName>
    </submittedName>
</protein>
<proteinExistence type="inferred from homology"/>
<dbReference type="InterPro" id="IPR029479">
    <property type="entry name" value="Nitroreductase"/>
</dbReference>
<organism evidence="4 5">
    <name type="scientific">Tumebacillus amylolyticus</name>
    <dbReference type="NCBI Taxonomy" id="2801339"/>
    <lineage>
        <taxon>Bacteria</taxon>
        <taxon>Bacillati</taxon>
        <taxon>Bacillota</taxon>
        <taxon>Bacilli</taxon>
        <taxon>Bacillales</taxon>
        <taxon>Alicyclobacillaceae</taxon>
        <taxon>Tumebacillus</taxon>
    </lineage>
</organism>
<evidence type="ECO:0000313" key="5">
    <source>
        <dbReference type="Proteomes" id="UP000602284"/>
    </source>
</evidence>
<accession>A0ABS1J464</accession>
<name>A0ABS1J464_9BACL</name>
<evidence type="ECO:0000256" key="1">
    <source>
        <dbReference type="ARBA" id="ARBA00007118"/>
    </source>
</evidence>
<sequence length="208" mass="23216">MGDFQNIVKTRRSANKFVEGIEIPRSEFEDIFNVVKFGPSAFNLQHAHFLVVDDPELKDGVYQAAYQQYKVKTASAVIAVLGDTLAYQNAPEIYEGLRKLGVLSQGEYDETIGAINGTYEGNGPVFQREEAIRNASLAAMLFMLTAKDRGWDTCPMIGFVPDQLKAVLNIPDRYVPVMLITVGKEDISSLRPRGYRKPVGEFVSFNKL</sequence>
<feature type="domain" description="Nitroreductase" evidence="3">
    <location>
        <begin position="8"/>
        <end position="184"/>
    </location>
</feature>
<comment type="similarity">
    <text evidence="1">Belongs to the nitroreductase family.</text>
</comment>
<keyword evidence="2" id="KW-0560">Oxidoreductase</keyword>
<dbReference type="SUPFAM" id="SSF55469">
    <property type="entry name" value="FMN-dependent nitroreductase-like"/>
    <property type="match status" value="1"/>
</dbReference>
<dbReference type="CDD" id="cd02137">
    <property type="entry name" value="MhqN-like"/>
    <property type="match status" value="1"/>
</dbReference>
<dbReference type="EMBL" id="JAEQNB010000001">
    <property type="protein sequence ID" value="MBL0385062.1"/>
    <property type="molecule type" value="Genomic_DNA"/>
</dbReference>
<reference evidence="4 5" key="1">
    <citation type="submission" date="2021-01" db="EMBL/GenBank/DDBJ databases">
        <title>Tumebacillus sp. strain ITR2 16S ribosomal RNA gene Genome sequencing and assembly.</title>
        <authorList>
            <person name="Kang M."/>
        </authorList>
    </citation>
    <scope>NUCLEOTIDE SEQUENCE [LARGE SCALE GENOMIC DNA]</scope>
    <source>
        <strain evidence="4 5">ITR2</strain>
    </source>
</reference>
<dbReference type="PANTHER" id="PTHR43673:SF12">
    <property type="entry name" value="PROTEIN DRGA"/>
    <property type="match status" value="1"/>
</dbReference>
<dbReference type="RefSeq" id="WP_201630183.1">
    <property type="nucleotide sequence ID" value="NZ_JAEQNB010000001.1"/>
</dbReference>
<keyword evidence="5" id="KW-1185">Reference proteome</keyword>
<evidence type="ECO:0000259" key="3">
    <source>
        <dbReference type="Pfam" id="PF00881"/>
    </source>
</evidence>
<gene>
    <name evidence="4" type="ORF">JJB07_00260</name>
</gene>
<evidence type="ECO:0000313" key="4">
    <source>
        <dbReference type="EMBL" id="MBL0385062.1"/>
    </source>
</evidence>
<dbReference type="InterPro" id="IPR000415">
    <property type="entry name" value="Nitroreductase-like"/>
</dbReference>
<dbReference type="Pfam" id="PF00881">
    <property type="entry name" value="Nitroreductase"/>
    <property type="match status" value="1"/>
</dbReference>